<organism evidence="4 5">
    <name type="scientific">Nocardioides zeicaulis</name>
    <dbReference type="NCBI Taxonomy" id="1776857"/>
    <lineage>
        <taxon>Bacteria</taxon>
        <taxon>Bacillati</taxon>
        <taxon>Actinomycetota</taxon>
        <taxon>Actinomycetes</taxon>
        <taxon>Propionibacteriales</taxon>
        <taxon>Nocardioidaceae</taxon>
        <taxon>Nocardioides</taxon>
    </lineage>
</organism>
<sequence>MTTPAPLIPARPTLNRATAWVVSPHDLVAQAVAEALLSCGAPVEFHAWEELDVDSPELPDAPGPGHVLVIFDGVDRPEVVEAVSRFVALAQVRVAVVTSEPHALLWGSLLQGSAVDVVTLTTSVGQLAQMVERFVAGEALMDAERRRALRADWAAALDKRHHLVAQMRGLSRQQLRVLELLASGRRVPEVAAVMGIADGTVRSHVKTLRSKLGARTQLEAVAMLRQVHEVGADTEAEPATDLVPRPRSPRTGAFGGLGAPLGSGA</sequence>
<feature type="domain" description="HTH luxR-type" evidence="3">
    <location>
        <begin position="163"/>
        <end position="228"/>
    </location>
</feature>
<dbReference type="PRINTS" id="PR00038">
    <property type="entry name" value="HTHLUXR"/>
</dbReference>
<evidence type="ECO:0000259" key="3">
    <source>
        <dbReference type="PROSITE" id="PS50043"/>
    </source>
</evidence>
<protein>
    <submittedName>
        <fullName evidence="4">Response regulator transcription factor</fullName>
    </submittedName>
</protein>
<dbReference type="SUPFAM" id="SSF46894">
    <property type="entry name" value="C-terminal effector domain of the bipartite response regulators"/>
    <property type="match status" value="1"/>
</dbReference>
<feature type="compositionally biased region" description="Gly residues" evidence="2">
    <location>
        <begin position="253"/>
        <end position="265"/>
    </location>
</feature>
<dbReference type="InterPro" id="IPR039420">
    <property type="entry name" value="WalR-like"/>
</dbReference>
<accession>A0ABV6DZ21</accession>
<comment type="caution">
    <text evidence="4">The sequence shown here is derived from an EMBL/GenBank/DDBJ whole genome shotgun (WGS) entry which is preliminary data.</text>
</comment>
<feature type="region of interest" description="Disordered" evidence="2">
    <location>
        <begin position="233"/>
        <end position="265"/>
    </location>
</feature>
<dbReference type="Proteomes" id="UP001589698">
    <property type="component" value="Unassembled WGS sequence"/>
</dbReference>
<dbReference type="InterPro" id="IPR000792">
    <property type="entry name" value="Tscrpt_reg_LuxR_C"/>
</dbReference>
<dbReference type="SMART" id="SM00421">
    <property type="entry name" value="HTH_LUXR"/>
    <property type="match status" value="1"/>
</dbReference>
<dbReference type="Pfam" id="PF00196">
    <property type="entry name" value="GerE"/>
    <property type="match status" value="1"/>
</dbReference>
<evidence type="ECO:0000256" key="1">
    <source>
        <dbReference type="ARBA" id="ARBA00023125"/>
    </source>
</evidence>
<dbReference type="PANTHER" id="PTHR43214:SF42">
    <property type="entry name" value="TRANSCRIPTIONAL REGULATORY PROTEIN DESR"/>
    <property type="match status" value="1"/>
</dbReference>
<dbReference type="InterPro" id="IPR016032">
    <property type="entry name" value="Sig_transdc_resp-reg_C-effctor"/>
</dbReference>
<evidence type="ECO:0000313" key="4">
    <source>
        <dbReference type="EMBL" id="MFC0221987.1"/>
    </source>
</evidence>
<dbReference type="EMBL" id="JBHLXH010000001">
    <property type="protein sequence ID" value="MFC0221987.1"/>
    <property type="molecule type" value="Genomic_DNA"/>
</dbReference>
<evidence type="ECO:0000256" key="2">
    <source>
        <dbReference type="SAM" id="MobiDB-lite"/>
    </source>
</evidence>
<dbReference type="RefSeq" id="WP_378517650.1">
    <property type="nucleotide sequence ID" value="NZ_CBCSDI010000009.1"/>
</dbReference>
<keyword evidence="5" id="KW-1185">Reference proteome</keyword>
<proteinExistence type="predicted"/>
<name>A0ABV6DZ21_9ACTN</name>
<dbReference type="CDD" id="cd06170">
    <property type="entry name" value="LuxR_C_like"/>
    <property type="match status" value="1"/>
</dbReference>
<dbReference type="PROSITE" id="PS50043">
    <property type="entry name" value="HTH_LUXR_2"/>
    <property type="match status" value="1"/>
</dbReference>
<evidence type="ECO:0000313" key="5">
    <source>
        <dbReference type="Proteomes" id="UP001589698"/>
    </source>
</evidence>
<reference evidence="4 5" key="1">
    <citation type="submission" date="2024-09" db="EMBL/GenBank/DDBJ databases">
        <authorList>
            <person name="Sun Q."/>
            <person name="Mori K."/>
        </authorList>
    </citation>
    <scope>NUCLEOTIDE SEQUENCE [LARGE SCALE GENOMIC DNA]</scope>
    <source>
        <strain evidence="4 5">CCM 8654</strain>
    </source>
</reference>
<gene>
    <name evidence="4" type="ORF">ACFFJG_05800</name>
</gene>
<keyword evidence="1" id="KW-0238">DNA-binding</keyword>
<dbReference type="PANTHER" id="PTHR43214">
    <property type="entry name" value="TWO-COMPONENT RESPONSE REGULATOR"/>
    <property type="match status" value="1"/>
</dbReference>
<dbReference type="Gene3D" id="3.40.50.2300">
    <property type="match status" value="1"/>
</dbReference>